<keyword evidence="2" id="KW-1185">Reference proteome</keyword>
<dbReference type="STRING" id="1380566.A0A179FI50"/>
<dbReference type="SUPFAM" id="SSF56112">
    <property type="entry name" value="Protein kinase-like (PK-like)"/>
    <property type="match status" value="1"/>
</dbReference>
<organism evidence="1 2">
    <name type="scientific">Pochonia chlamydosporia 170</name>
    <dbReference type="NCBI Taxonomy" id="1380566"/>
    <lineage>
        <taxon>Eukaryota</taxon>
        <taxon>Fungi</taxon>
        <taxon>Dikarya</taxon>
        <taxon>Ascomycota</taxon>
        <taxon>Pezizomycotina</taxon>
        <taxon>Sordariomycetes</taxon>
        <taxon>Hypocreomycetidae</taxon>
        <taxon>Hypocreales</taxon>
        <taxon>Clavicipitaceae</taxon>
        <taxon>Pochonia</taxon>
    </lineage>
</organism>
<dbReference type="InterPro" id="IPR051678">
    <property type="entry name" value="AGP_Transferase"/>
</dbReference>
<accession>A0A179FI50</accession>
<dbReference type="RefSeq" id="XP_018142526.2">
    <property type="nucleotide sequence ID" value="XM_018285405.2"/>
</dbReference>
<dbReference type="GeneID" id="28849399"/>
<dbReference type="PANTHER" id="PTHR21310">
    <property type="entry name" value="AMINOGLYCOSIDE PHOSPHOTRANSFERASE-RELATED-RELATED"/>
    <property type="match status" value="1"/>
</dbReference>
<evidence type="ECO:0000313" key="2">
    <source>
        <dbReference type="Proteomes" id="UP000078397"/>
    </source>
</evidence>
<dbReference type="OrthoDB" id="5412996at2759"/>
<comment type="caution">
    <text evidence="1">The sequence shown here is derived from an EMBL/GenBank/DDBJ whole genome shotgun (WGS) entry which is preliminary data.</text>
</comment>
<dbReference type="PANTHER" id="PTHR21310:SF37">
    <property type="entry name" value="AMINOGLYCOSIDE PHOSPHOTRANSFERASE DOMAIN-CONTAINING PROTEIN"/>
    <property type="match status" value="1"/>
</dbReference>
<sequence>MDFIEGIKLSTLLKQPTEDEDAEIVLDPAVDNTTLDIIYEQLADYIHQISQMEFPLIGAISKDALGDWTVTRRPLTYDMNELVTGTGYPADQLPTASFNTASDFFESIARQRLLHLETQRNIAKDEANVIRRFTARHLFKQLIPRYTIDDAGTFRLFCDDMRPSNILIDPSTIRITAILDFEFTNSMPAQFVYNPPWWLLLRGPDVWIDRDNLDEFIARYVPRMEQFLRALEKVEQKSMKNGDKNMTTSLSTRMRESWASGRFWFDYAARTCLDMDEVYWHVLHNKCFPNNSSHVDEATMKGLDPLIERKMEQLRAYEEEYAARFPDP</sequence>
<dbReference type="Proteomes" id="UP000078397">
    <property type="component" value="Unassembled WGS sequence"/>
</dbReference>
<dbReference type="AlphaFoldDB" id="A0A179FI50"/>
<evidence type="ECO:0000313" key="1">
    <source>
        <dbReference type="EMBL" id="OAQ65212.2"/>
    </source>
</evidence>
<dbReference type="KEGG" id="pchm:VFPPC_06360"/>
<dbReference type="GO" id="GO:0016301">
    <property type="term" value="F:kinase activity"/>
    <property type="evidence" value="ECO:0007669"/>
    <property type="project" value="UniProtKB-KW"/>
</dbReference>
<gene>
    <name evidence="1" type="ORF">VFPPC_06360</name>
</gene>
<name>A0A179FI50_METCM</name>
<dbReference type="EMBL" id="LSBJ02000005">
    <property type="protein sequence ID" value="OAQ65212.2"/>
    <property type="molecule type" value="Genomic_DNA"/>
</dbReference>
<protein>
    <submittedName>
        <fullName evidence="1">Protein kinase-like domain</fullName>
    </submittedName>
</protein>
<proteinExistence type="predicted"/>
<dbReference type="InterPro" id="IPR011009">
    <property type="entry name" value="Kinase-like_dom_sf"/>
</dbReference>
<reference evidence="1 2" key="1">
    <citation type="journal article" date="2016" name="PLoS Pathog.">
        <title>Biosynthesis of antibiotic leucinostatins in bio-control fungus Purpureocillium lilacinum and their inhibition on phytophthora revealed by genome mining.</title>
        <authorList>
            <person name="Wang G."/>
            <person name="Liu Z."/>
            <person name="Lin R."/>
            <person name="Li E."/>
            <person name="Mao Z."/>
            <person name="Ling J."/>
            <person name="Yang Y."/>
            <person name="Yin W.B."/>
            <person name="Xie B."/>
        </authorList>
    </citation>
    <scope>NUCLEOTIDE SEQUENCE [LARGE SCALE GENOMIC DNA]</scope>
    <source>
        <strain evidence="1">170</strain>
    </source>
</reference>